<protein>
    <submittedName>
        <fullName evidence="2">Uncharacterized protein</fullName>
    </submittedName>
</protein>
<evidence type="ECO:0000256" key="1">
    <source>
        <dbReference type="SAM" id="MobiDB-lite"/>
    </source>
</evidence>
<reference evidence="3" key="1">
    <citation type="journal article" date="2024" name="IScience">
        <title>Strigolactones Initiate the Formation of Haustorium-like Structures in Castilleja.</title>
        <authorList>
            <person name="Buerger M."/>
            <person name="Peterson D."/>
            <person name="Chory J."/>
        </authorList>
    </citation>
    <scope>NUCLEOTIDE SEQUENCE [LARGE SCALE GENOMIC DNA]</scope>
</reference>
<accession>A0ABD3CF58</accession>
<dbReference type="AlphaFoldDB" id="A0ABD3CF58"/>
<evidence type="ECO:0000313" key="2">
    <source>
        <dbReference type="EMBL" id="KAL3628515.1"/>
    </source>
</evidence>
<organism evidence="2 3">
    <name type="scientific">Castilleja foliolosa</name>
    <dbReference type="NCBI Taxonomy" id="1961234"/>
    <lineage>
        <taxon>Eukaryota</taxon>
        <taxon>Viridiplantae</taxon>
        <taxon>Streptophyta</taxon>
        <taxon>Embryophyta</taxon>
        <taxon>Tracheophyta</taxon>
        <taxon>Spermatophyta</taxon>
        <taxon>Magnoliopsida</taxon>
        <taxon>eudicotyledons</taxon>
        <taxon>Gunneridae</taxon>
        <taxon>Pentapetalae</taxon>
        <taxon>asterids</taxon>
        <taxon>lamiids</taxon>
        <taxon>Lamiales</taxon>
        <taxon>Orobanchaceae</taxon>
        <taxon>Pedicularideae</taxon>
        <taxon>Castillejinae</taxon>
        <taxon>Castilleja</taxon>
    </lineage>
</organism>
<comment type="caution">
    <text evidence="2">The sequence shown here is derived from an EMBL/GenBank/DDBJ whole genome shotgun (WGS) entry which is preliminary data.</text>
</comment>
<name>A0ABD3CF58_9LAMI</name>
<feature type="region of interest" description="Disordered" evidence="1">
    <location>
        <begin position="1"/>
        <end position="52"/>
    </location>
</feature>
<dbReference type="EMBL" id="JAVIJP010000036">
    <property type="protein sequence ID" value="KAL3628515.1"/>
    <property type="molecule type" value="Genomic_DNA"/>
</dbReference>
<proteinExistence type="predicted"/>
<gene>
    <name evidence="2" type="ORF">CASFOL_027561</name>
</gene>
<dbReference type="Proteomes" id="UP001632038">
    <property type="component" value="Unassembled WGS sequence"/>
</dbReference>
<sequence>MGKHNFLEIMEGGSDNAGQPSLSEQPAEKPAEQPGTSAEPIRTRRPRKPTRMARLTLRYPGKVKIVFDSRRFMAIGPKKKITDNFRSYLGFLGRNNRAFS</sequence>
<evidence type="ECO:0000313" key="3">
    <source>
        <dbReference type="Proteomes" id="UP001632038"/>
    </source>
</evidence>
<keyword evidence="3" id="KW-1185">Reference proteome</keyword>